<dbReference type="SUPFAM" id="SSF51556">
    <property type="entry name" value="Metallo-dependent hydrolases"/>
    <property type="match status" value="1"/>
</dbReference>
<feature type="region of interest" description="Disordered" evidence="1">
    <location>
        <begin position="189"/>
        <end position="222"/>
    </location>
</feature>
<gene>
    <name evidence="2" type="ORF">TD95_003802</name>
</gene>
<evidence type="ECO:0000313" key="2">
    <source>
        <dbReference type="EMBL" id="KKA27924.1"/>
    </source>
</evidence>
<dbReference type="InterPro" id="IPR001130">
    <property type="entry name" value="TatD-like"/>
</dbReference>
<dbReference type="InterPro" id="IPR053044">
    <property type="entry name" value="Metallo-hydrolase/TatD-type"/>
</dbReference>
<protein>
    <recommendedName>
        <fullName evidence="4">Cut9 interacting protein Scn1</fullName>
    </recommendedName>
</protein>
<dbReference type="Proteomes" id="UP000033483">
    <property type="component" value="Unassembled WGS sequence"/>
</dbReference>
<feature type="region of interest" description="Disordered" evidence="1">
    <location>
        <begin position="275"/>
        <end position="295"/>
    </location>
</feature>
<feature type="region of interest" description="Disordered" evidence="1">
    <location>
        <begin position="1"/>
        <end position="45"/>
    </location>
</feature>
<feature type="compositionally biased region" description="Pro residues" evidence="1">
    <location>
        <begin position="192"/>
        <end position="203"/>
    </location>
</feature>
<evidence type="ECO:0008006" key="4">
    <source>
        <dbReference type="Google" id="ProtNLM"/>
    </source>
</evidence>
<dbReference type="OrthoDB" id="413993at2759"/>
<dbReference type="GO" id="GO:0016788">
    <property type="term" value="F:hydrolase activity, acting on ester bonds"/>
    <property type="evidence" value="ECO:0007669"/>
    <property type="project" value="InterPro"/>
</dbReference>
<dbReference type="PANTHER" id="PTHR47345">
    <property type="entry name" value="CUT9-INTERACTING PROTEIN SCN1"/>
    <property type="match status" value="1"/>
</dbReference>
<accession>A0A0F4ZBK7</accession>
<comment type="caution">
    <text evidence="2">The sequence shown here is derived from an EMBL/GenBank/DDBJ whole genome shotgun (WGS) entry which is preliminary data.</text>
</comment>
<dbReference type="EMBL" id="LAEV01001487">
    <property type="protein sequence ID" value="KKA27924.1"/>
    <property type="molecule type" value="Genomic_DNA"/>
</dbReference>
<sequence>MCGSIPHSPSAPAVNSPSPFADSAAAAADDDDNSTRTSHLPMPGPLFDAHCHPTDHMHATALIPHMHAAQLIAMATRAQDQILVARLAAAQPQRVVPAFGWHPWFSHLLLDDLLASESESGSVSAADKDAHYIRVLDLKSPLTPADRAFIADLPAPTPLSSFLAQTEALLRQHPHALVGEVGLDRAFRLPVHPSPSPLPPSSSTPPAHDAPTPGTRLARRLSPYRVSPTHQIRLLTAHLRLAAAYRRPVSIHGVQAHGLLYETLSSMWRGWEHELPNRRQRRQRQRQDDLFDSDSETLATADTDAKETPFPPKICLHSFSGPKDFALRYTHASVPCKVFFSFSSAVNLGGTAFNAPPLGTPPLPNAAAAQKFTAVVAALPADRILAESDLDAAGPRMDFELQRVYRAICDVRGWTLDQGVQQIKQNYQDFIRVEALTKA</sequence>
<organism evidence="2 3">
    <name type="scientific">Thielaviopsis punctulata</name>
    <dbReference type="NCBI Taxonomy" id="72032"/>
    <lineage>
        <taxon>Eukaryota</taxon>
        <taxon>Fungi</taxon>
        <taxon>Dikarya</taxon>
        <taxon>Ascomycota</taxon>
        <taxon>Pezizomycotina</taxon>
        <taxon>Sordariomycetes</taxon>
        <taxon>Hypocreomycetidae</taxon>
        <taxon>Microascales</taxon>
        <taxon>Ceratocystidaceae</taxon>
        <taxon>Thielaviopsis</taxon>
    </lineage>
</organism>
<dbReference type="PANTHER" id="PTHR47345:SF1">
    <property type="entry name" value="CUT9-INTERACTING PROTEIN SCN1"/>
    <property type="match status" value="1"/>
</dbReference>
<dbReference type="Pfam" id="PF01026">
    <property type="entry name" value="TatD_DNase"/>
    <property type="match status" value="1"/>
</dbReference>
<feature type="compositionally biased region" description="Low complexity" evidence="1">
    <location>
        <begin position="1"/>
        <end position="27"/>
    </location>
</feature>
<dbReference type="AlphaFoldDB" id="A0A0F4ZBK7"/>
<evidence type="ECO:0000313" key="3">
    <source>
        <dbReference type="Proteomes" id="UP000033483"/>
    </source>
</evidence>
<evidence type="ECO:0000256" key="1">
    <source>
        <dbReference type="SAM" id="MobiDB-lite"/>
    </source>
</evidence>
<dbReference type="Gene3D" id="3.20.20.140">
    <property type="entry name" value="Metal-dependent hydrolases"/>
    <property type="match status" value="1"/>
</dbReference>
<reference evidence="2 3" key="1">
    <citation type="submission" date="2015-03" db="EMBL/GenBank/DDBJ databases">
        <authorList>
            <person name="Radwan O."/>
            <person name="Al-Naeli F.A."/>
            <person name="Rendon G.A."/>
            <person name="Fields C."/>
        </authorList>
    </citation>
    <scope>NUCLEOTIDE SEQUENCE [LARGE SCALE GENOMIC DNA]</scope>
    <source>
        <strain evidence="2">CR-DP1</strain>
    </source>
</reference>
<keyword evidence="3" id="KW-1185">Reference proteome</keyword>
<name>A0A0F4ZBK7_9PEZI</name>
<dbReference type="InterPro" id="IPR032466">
    <property type="entry name" value="Metal_Hydrolase"/>
</dbReference>
<proteinExistence type="predicted"/>